<reference evidence="3 4" key="1">
    <citation type="submission" date="2016-10" db="EMBL/GenBank/DDBJ databases">
        <authorList>
            <person name="de Groot N.N."/>
        </authorList>
    </citation>
    <scope>NUCLEOTIDE SEQUENCE [LARGE SCALE GENOMIC DNA]</scope>
    <source>
        <strain evidence="3 4">DSM 2784</strain>
    </source>
</reference>
<dbReference type="OrthoDB" id="9792284at2"/>
<name>A0A1G5RQD3_9FIRM</name>
<proteinExistence type="predicted"/>
<dbReference type="GO" id="GO:0019243">
    <property type="term" value="P:methylglyoxal catabolic process to D-lactate via S-lactoyl-glutathione"/>
    <property type="evidence" value="ECO:0007669"/>
    <property type="project" value="TreeGrafter"/>
</dbReference>
<dbReference type="InterPro" id="IPR002818">
    <property type="entry name" value="DJ-1/PfpI"/>
</dbReference>
<dbReference type="Proteomes" id="UP000199208">
    <property type="component" value="Unassembled WGS sequence"/>
</dbReference>
<dbReference type="GO" id="GO:0005737">
    <property type="term" value="C:cytoplasm"/>
    <property type="evidence" value="ECO:0007669"/>
    <property type="project" value="TreeGrafter"/>
</dbReference>
<dbReference type="InterPro" id="IPR029062">
    <property type="entry name" value="Class_I_gatase-like"/>
</dbReference>
<dbReference type="RefSeq" id="WP_092588938.1">
    <property type="nucleotide sequence ID" value="NZ_FMWL01000001.1"/>
</dbReference>
<evidence type="ECO:0000259" key="2">
    <source>
        <dbReference type="Pfam" id="PF01965"/>
    </source>
</evidence>
<keyword evidence="3" id="KW-0645">Protease</keyword>
<keyword evidence="4" id="KW-1185">Reference proteome</keyword>
<gene>
    <name evidence="3" type="ORF">SAMN03080599_00111</name>
</gene>
<dbReference type="EMBL" id="FMWL01000001">
    <property type="protein sequence ID" value="SCZ76186.1"/>
    <property type="molecule type" value="Genomic_DNA"/>
</dbReference>
<dbReference type="PANTHER" id="PTHR48094">
    <property type="entry name" value="PROTEIN/NUCLEIC ACID DEGLYCASE DJ-1-RELATED"/>
    <property type="match status" value="1"/>
</dbReference>
<accession>A0A1G5RQD3</accession>
<evidence type="ECO:0000313" key="4">
    <source>
        <dbReference type="Proteomes" id="UP000199208"/>
    </source>
</evidence>
<dbReference type="InterPro" id="IPR050325">
    <property type="entry name" value="Prot/Nucl_acid_deglycase"/>
</dbReference>
<dbReference type="AlphaFoldDB" id="A0A1G5RQD3"/>
<keyword evidence="3" id="KW-0378">Hydrolase</keyword>
<dbReference type="GO" id="GO:0006508">
    <property type="term" value="P:proteolysis"/>
    <property type="evidence" value="ECO:0007669"/>
    <property type="project" value="UniProtKB-KW"/>
</dbReference>
<feature type="compositionally biased region" description="Basic and acidic residues" evidence="1">
    <location>
        <begin position="9"/>
        <end position="20"/>
    </location>
</feature>
<dbReference type="Gene3D" id="3.40.50.880">
    <property type="match status" value="1"/>
</dbReference>
<dbReference type="GO" id="GO:0019172">
    <property type="term" value="F:glyoxalase III activity"/>
    <property type="evidence" value="ECO:0007669"/>
    <property type="project" value="TreeGrafter"/>
</dbReference>
<dbReference type="GO" id="GO:0008233">
    <property type="term" value="F:peptidase activity"/>
    <property type="evidence" value="ECO:0007669"/>
    <property type="project" value="UniProtKB-KW"/>
</dbReference>
<evidence type="ECO:0000256" key="1">
    <source>
        <dbReference type="SAM" id="MobiDB-lite"/>
    </source>
</evidence>
<dbReference type="SUPFAM" id="SSF52317">
    <property type="entry name" value="Class I glutamine amidotransferase-like"/>
    <property type="match status" value="1"/>
</dbReference>
<dbReference type="Pfam" id="PF01965">
    <property type="entry name" value="DJ-1_PfpI"/>
    <property type="match status" value="1"/>
</dbReference>
<evidence type="ECO:0000313" key="3">
    <source>
        <dbReference type="EMBL" id="SCZ76186.1"/>
    </source>
</evidence>
<feature type="domain" description="DJ-1/PfpI" evidence="2">
    <location>
        <begin position="54"/>
        <end position="175"/>
    </location>
</feature>
<organism evidence="3 4">
    <name type="scientific">Acidaminobacter hydrogenoformans DSM 2784</name>
    <dbReference type="NCBI Taxonomy" id="1120920"/>
    <lineage>
        <taxon>Bacteria</taxon>
        <taxon>Bacillati</taxon>
        <taxon>Bacillota</taxon>
        <taxon>Clostridia</taxon>
        <taxon>Peptostreptococcales</taxon>
        <taxon>Acidaminobacteraceae</taxon>
        <taxon>Acidaminobacter</taxon>
    </lineage>
</organism>
<sequence length="273" mass="30178">MSDLSPDTKFSESRTEDASAKKSQSTTKGKVLAVVSSARSLTMSDGTSVSCGYHLCELADLHRALTEAGYQVVFATPDGDTPLADEDGASALEPEQRRAYELYIDSLTELLIPLKLSDITEEMLLHLHGLLIPGGKGALSDLPNHKDMKRILKHMKAHMKPIVAIGHGTAGLIQEPEPDEAWLFYDYEMTCFPKALEERLAKRQATAAPAFDLEGVLDDLGAELRFHRHYSREFIVEFKELLTGQNSASVASLAKLVICHLNRNLKTRKEMNL</sequence>
<dbReference type="PANTHER" id="PTHR48094:SF22">
    <property type="entry name" value="DJ-1_PFPI DOMAIN-CONTAINING PROTEIN"/>
    <property type="match status" value="1"/>
</dbReference>
<dbReference type="STRING" id="1120920.SAMN03080599_00111"/>
<protein>
    <submittedName>
        <fullName evidence="3">Putative intracellular protease/amidase</fullName>
    </submittedName>
</protein>
<feature type="region of interest" description="Disordered" evidence="1">
    <location>
        <begin position="1"/>
        <end position="24"/>
    </location>
</feature>